<evidence type="ECO:0000256" key="3">
    <source>
        <dbReference type="PROSITE-ProRule" id="PRU00169"/>
    </source>
</evidence>
<sequence length="225" mass="23909">MTTTVGETIAAPLRVLVVDDHQTFADLLSLALSSEPDLQCIGTASSAAEAVAMALDLKPDLVVMDIEMPRQDGLAATRRLREVLPELVIIVVTAHRDPQWVLRATQAGASAFVPKNGSLPEMLDVLRRARNGGMLVAASAFGSTSAAPDRTVSAPRVELTQRERDVLHCLNRGMAPKAIARVLGISLHTCRGYVKSLLSKLGVSSQLEAVVTAQRLGLIDRADGG</sequence>
<feature type="domain" description="HTH luxR-type" evidence="4">
    <location>
        <begin position="152"/>
        <end position="217"/>
    </location>
</feature>
<dbReference type="PROSITE" id="PS50110">
    <property type="entry name" value="RESPONSE_REGULATORY"/>
    <property type="match status" value="1"/>
</dbReference>
<name>A0ABU2N9L1_9PSEU</name>
<dbReference type="PROSITE" id="PS50043">
    <property type="entry name" value="HTH_LUXR_2"/>
    <property type="match status" value="1"/>
</dbReference>
<dbReference type="InterPro" id="IPR001789">
    <property type="entry name" value="Sig_transdc_resp-reg_receiver"/>
</dbReference>
<dbReference type="CDD" id="cd17535">
    <property type="entry name" value="REC_NarL-like"/>
    <property type="match status" value="1"/>
</dbReference>
<dbReference type="InterPro" id="IPR011006">
    <property type="entry name" value="CheY-like_superfamily"/>
</dbReference>
<dbReference type="PANTHER" id="PTHR45566">
    <property type="entry name" value="HTH-TYPE TRANSCRIPTIONAL REGULATOR YHJB-RELATED"/>
    <property type="match status" value="1"/>
</dbReference>
<feature type="domain" description="Response regulatory" evidence="5">
    <location>
        <begin position="14"/>
        <end position="130"/>
    </location>
</feature>
<dbReference type="SMART" id="SM00448">
    <property type="entry name" value="REC"/>
    <property type="match status" value="1"/>
</dbReference>
<dbReference type="EMBL" id="JAVREJ010000003">
    <property type="protein sequence ID" value="MDT0349344.1"/>
    <property type="molecule type" value="Genomic_DNA"/>
</dbReference>
<protein>
    <submittedName>
        <fullName evidence="6">Response regulator transcription factor</fullName>
    </submittedName>
</protein>
<gene>
    <name evidence="6" type="ORF">RM445_07365</name>
</gene>
<evidence type="ECO:0000259" key="5">
    <source>
        <dbReference type="PROSITE" id="PS50110"/>
    </source>
</evidence>
<dbReference type="Gene3D" id="3.40.50.2300">
    <property type="match status" value="1"/>
</dbReference>
<dbReference type="SMART" id="SM00421">
    <property type="entry name" value="HTH_LUXR"/>
    <property type="match status" value="1"/>
</dbReference>
<keyword evidence="2" id="KW-0238">DNA-binding</keyword>
<organism evidence="6 7">
    <name type="scientific">Pseudonocardia charpentierae</name>
    <dbReference type="NCBI Taxonomy" id="3075545"/>
    <lineage>
        <taxon>Bacteria</taxon>
        <taxon>Bacillati</taxon>
        <taxon>Actinomycetota</taxon>
        <taxon>Actinomycetes</taxon>
        <taxon>Pseudonocardiales</taxon>
        <taxon>Pseudonocardiaceae</taxon>
        <taxon>Pseudonocardia</taxon>
    </lineage>
</organism>
<dbReference type="RefSeq" id="WP_311555354.1">
    <property type="nucleotide sequence ID" value="NZ_JAVREJ010000003.1"/>
</dbReference>
<proteinExistence type="predicted"/>
<dbReference type="Pfam" id="PF00072">
    <property type="entry name" value="Response_reg"/>
    <property type="match status" value="1"/>
</dbReference>
<evidence type="ECO:0000313" key="7">
    <source>
        <dbReference type="Proteomes" id="UP001183202"/>
    </source>
</evidence>
<dbReference type="InterPro" id="IPR058245">
    <property type="entry name" value="NreC/VraR/RcsB-like_REC"/>
</dbReference>
<keyword evidence="7" id="KW-1185">Reference proteome</keyword>
<dbReference type="SUPFAM" id="SSF52172">
    <property type="entry name" value="CheY-like"/>
    <property type="match status" value="1"/>
</dbReference>
<dbReference type="CDD" id="cd06170">
    <property type="entry name" value="LuxR_C_like"/>
    <property type="match status" value="1"/>
</dbReference>
<comment type="caution">
    <text evidence="6">The sequence shown here is derived from an EMBL/GenBank/DDBJ whole genome shotgun (WGS) entry which is preliminary data.</text>
</comment>
<evidence type="ECO:0000256" key="1">
    <source>
        <dbReference type="ARBA" id="ARBA00022553"/>
    </source>
</evidence>
<dbReference type="PRINTS" id="PR00038">
    <property type="entry name" value="HTHLUXR"/>
</dbReference>
<evidence type="ECO:0000259" key="4">
    <source>
        <dbReference type="PROSITE" id="PS50043"/>
    </source>
</evidence>
<dbReference type="Pfam" id="PF00196">
    <property type="entry name" value="GerE"/>
    <property type="match status" value="1"/>
</dbReference>
<dbReference type="InterPro" id="IPR016032">
    <property type="entry name" value="Sig_transdc_resp-reg_C-effctor"/>
</dbReference>
<dbReference type="InterPro" id="IPR051015">
    <property type="entry name" value="EvgA-like"/>
</dbReference>
<dbReference type="SUPFAM" id="SSF46894">
    <property type="entry name" value="C-terminal effector domain of the bipartite response regulators"/>
    <property type="match status" value="1"/>
</dbReference>
<evidence type="ECO:0000256" key="2">
    <source>
        <dbReference type="ARBA" id="ARBA00023125"/>
    </source>
</evidence>
<accession>A0ABU2N9L1</accession>
<keyword evidence="1 3" id="KW-0597">Phosphoprotein</keyword>
<dbReference type="Proteomes" id="UP001183202">
    <property type="component" value="Unassembled WGS sequence"/>
</dbReference>
<evidence type="ECO:0000313" key="6">
    <source>
        <dbReference type="EMBL" id="MDT0349344.1"/>
    </source>
</evidence>
<dbReference type="InterPro" id="IPR000792">
    <property type="entry name" value="Tscrpt_reg_LuxR_C"/>
</dbReference>
<reference evidence="7" key="1">
    <citation type="submission" date="2023-07" db="EMBL/GenBank/DDBJ databases">
        <title>30 novel species of actinomycetes from the DSMZ collection.</title>
        <authorList>
            <person name="Nouioui I."/>
        </authorList>
    </citation>
    <scope>NUCLEOTIDE SEQUENCE [LARGE SCALE GENOMIC DNA]</scope>
    <source>
        <strain evidence="7">DSM 45834</strain>
    </source>
</reference>
<dbReference type="PANTHER" id="PTHR45566:SF2">
    <property type="entry name" value="NARL SUBFAMILY"/>
    <property type="match status" value="1"/>
</dbReference>
<feature type="modified residue" description="4-aspartylphosphate" evidence="3">
    <location>
        <position position="65"/>
    </location>
</feature>